<dbReference type="KEGG" id="lbt:AYR52_08635"/>
<evidence type="ECO:0000313" key="1">
    <source>
        <dbReference type="EMBL" id="ANK62253.1"/>
    </source>
</evidence>
<reference evidence="1 2" key="1">
    <citation type="submission" date="2016-03" db="EMBL/GenBank/DDBJ databases">
        <title>Pediococcus and Lactobacillus from brewery environment - whole genome sequencing and assembly.</title>
        <authorList>
            <person name="Behr J."/>
            <person name="Geissler A.J."/>
            <person name="Vogel R.F."/>
        </authorList>
    </citation>
    <scope>NUCLEOTIDE SEQUENCE [LARGE SCALE GENOMIC DNA]</scope>
    <source>
        <strain evidence="1 2">TMW 1.1989</strain>
    </source>
</reference>
<sequence length="291" mass="31715">MRETRRAQQQGNRAQKEPRPVKHHSVIGALLTIILTFSLFIAVGSGVLRQTAFNPDFVANEITKTNAAKTLTKKVNTEAVNYATQYHIPASAVAHLVTKTAVQSDLTQTIKNIYANKTDPVSTTHIIAHVKQNLTTAIEKNVPLLAGSTTIVDLITTQLTSSYQQMLQVPQVTQAESQLASYNQIIQAVFWIALVISVVGLILLLISDHHLFLTLRHIGWAALISGGLLFLLRIGMNALGIVDYLAIAAKEFSEVATQLGNSIISSFTLPSIVLMLIGIVSLIVGHLKRVR</sequence>
<dbReference type="AlphaFoldDB" id="A0A192H1U9"/>
<dbReference type="Proteomes" id="UP000078582">
    <property type="component" value="Chromosome"/>
</dbReference>
<proteinExistence type="predicted"/>
<dbReference type="EMBL" id="CP014873">
    <property type="protein sequence ID" value="ANK62253.1"/>
    <property type="molecule type" value="Genomic_DNA"/>
</dbReference>
<dbReference type="STRING" id="375175.AYR53_05370"/>
<keyword evidence="2" id="KW-1185">Reference proteome</keyword>
<gene>
    <name evidence="1" type="ORF">AYR53_05370</name>
</gene>
<dbReference type="RefSeq" id="WP_068225630.1">
    <property type="nucleotide sequence ID" value="NZ_CP014623.1"/>
</dbReference>
<name>A0A192H1U9_9LACO</name>
<protein>
    <submittedName>
        <fullName evidence="1">Uncharacterized protein</fullName>
    </submittedName>
</protein>
<evidence type="ECO:0000313" key="2">
    <source>
        <dbReference type="Proteomes" id="UP000078582"/>
    </source>
</evidence>
<organism evidence="1 2">
    <name type="scientific">Loigolactobacillus backii</name>
    <dbReference type="NCBI Taxonomy" id="375175"/>
    <lineage>
        <taxon>Bacteria</taxon>
        <taxon>Bacillati</taxon>
        <taxon>Bacillota</taxon>
        <taxon>Bacilli</taxon>
        <taxon>Lactobacillales</taxon>
        <taxon>Lactobacillaceae</taxon>
        <taxon>Loigolactobacillus</taxon>
    </lineage>
</organism>
<dbReference type="OrthoDB" id="2288485at2"/>
<dbReference type="GeneID" id="42981676"/>
<accession>A0A192H1U9</accession>